<dbReference type="RefSeq" id="WP_094095427.1">
    <property type="nucleotide sequence ID" value="NZ_BMHF01000002.1"/>
</dbReference>
<keyword evidence="2 3" id="KW-0808">Transferase</keyword>
<proteinExistence type="predicted"/>
<dbReference type="InterPro" id="IPR004629">
    <property type="entry name" value="WecG_TagA_CpsF"/>
</dbReference>
<organism evidence="3 4">
    <name type="scientific">Paenibacillus physcomitrellae</name>
    <dbReference type="NCBI Taxonomy" id="1619311"/>
    <lineage>
        <taxon>Bacteria</taxon>
        <taxon>Bacillati</taxon>
        <taxon>Bacillota</taxon>
        <taxon>Bacilli</taxon>
        <taxon>Bacillales</taxon>
        <taxon>Paenibacillaceae</taxon>
        <taxon>Paenibacillus</taxon>
    </lineage>
</organism>
<dbReference type="PANTHER" id="PTHR34136">
    <property type="match status" value="1"/>
</dbReference>
<evidence type="ECO:0000256" key="2">
    <source>
        <dbReference type="ARBA" id="ARBA00022679"/>
    </source>
</evidence>
<evidence type="ECO:0000313" key="4">
    <source>
        <dbReference type="Proteomes" id="UP000609323"/>
    </source>
</evidence>
<dbReference type="Pfam" id="PF03808">
    <property type="entry name" value="Glyco_tran_WecG"/>
    <property type="match status" value="1"/>
</dbReference>
<reference evidence="4" key="1">
    <citation type="journal article" date="2019" name="Int. J. Syst. Evol. Microbiol.">
        <title>The Global Catalogue of Microorganisms (GCM) 10K type strain sequencing project: providing services to taxonomists for standard genome sequencing and annotation.</title>
        <authorList>
            <consortium name="The Broad Institute Genomics Platform"/>
            <consortium name="The Broad Institute Genome Sequencing Center for Infectious Disease"/>
            <person name="Wu L."/>
            <person name="Ma J."/>
        </authorList>
    </citation>
    <scope>NUCLEOTIDE SEQUENCE [LARGE SCALE GENOMIC DNA]</scope>
    <source>
        <strain evidence="4">CGMCC 1.15044</strain>
    </source>
</reference>
<accession>A0ABQ1FRQ8</accession>
<name>A0ABQ1FRQ8_9BACL</name>
<protein>
    <submittedName>
        <fullName evidence="3">Acetyl-mannosamine transferase</fullName>
    </submittedName>
</protein>
<evidence type="ECO:0000313" key="3">
    <source>
        <dbReference type="EMBL" id="GGA26718.1"/>
    </source>
</evidence>
<dbReference type="CDD" id="cd06533">
    <property type="entry name" value="Glyco_transf_WecG_TagA"/>
    <property type="match status" value="1"/>
</dbReference>
<sequence length="266" mass="30905">MSQVNLFDVNFNNYDFADLLDYIDDSIQNRKHSYILTCNVDHLIKLRKDSEFRNVYSKAGAIVADGMPIIWASRLLGSPLKQKVSGSDLFHRLGSDFEKRKYRLFFLGSASGVPEMASRNLKRQFPGINVVGCYSPSYGFEKNPEENEYIVRMLIETRPDIVFVGVGAPKQEKWIYRNYLEYQAPVSIGVGATFDFLSGSVKRAPDFMQKTGFEWFWRLAQEPRRLWKRYLIDDSQFVALLMKEYFKQGKRRREGAEMLNSADDHE</sequence>
<gene>
    <name evidence="3" type="primary">tagA</name>
    <name evidence="3" type="ORF">GCM10010917_09440</name>
</gene>
<dbReference type="NCBIfam" id="TIGR00696">
    <property type="entry name" value="wecG_tagA_cpsF"/>
    <property type="match status" value="1"/>
</dbReference>
<comment type="caution">
    <text evidence="3">The sequence shown here is derived from an EMBL/GenBank/DDBJ whole genome shotgun (WGS) entry which is preliminary data.</text>
</comment>
<evidence type="ECO:0000256" key="1">
    <source>
        <dbReference type="ARBA" id="ARBA00022676"/>
    </source>
</evidence>
<dbReference type="PANTHER" id="PTHR34136:SF1">
    <property type="entry name" value="UDP-N-ACETYL-D-MANNOSAMINURONIC ACID TRANSFERASE"/>
    <property type="match status" value="1"/>
</dbReference>
<dbReference type="EMBL" id="BMHF01000002">
    <property type="protein sequence ID" value="GGA26718.1"/>
    <property type="molecule type" value="Genomic_DNA"/>
</dbReference>
<dbReference type="GO" id="GO:0016740">
    <property type="term" value="F:transferase activity"/>
    <property type="evidence" value="ECO:0007669"/>
    <property type="project" value="UniProtKB-KW"/>
</dbReference>
<dbReference type="Proteomes" id="UP000609323">
    <property type="component" value="Unassembled WGS sequence"/>
</dbReference>
<keyword evidence="4" id="KW-1185">Reference proteome</keyword>
<keyword evidence="1" id="KW-0328">Glycosyltransferase</keyword>